<proteinExistence type="predicted"/>
<protein>
    <submittedName>
        <fullName evidence="2">ElyC/SanA/YdcF family protein</fullName>
    </submittedName>
</protein>
<comment type="caution">
    <text evidence="2">The sequence shown here is derived from an EMBL/GenBank/DDBJ whole genome shotgun (WGS) entry which is preliminary data.</text>
</comment>
<feature type="domain" description="DUF218" evidence="1">
    <location>
        <begin position="51"/>
        <end position="177"/>
    </location>
</feature>
<sequence length="223" mass="23954">MGTWLKRIGLGVLALAVLGAVAIFAIDAHVRSSAESRIVTADEAASLGDVDCVLVLGCGVRPNGHPSDMLADRIAQGVALYENGTSPKLLMSGDHGRSDYDEVNAMRDVAVEAGVPADDVFMDHAGFSTYESMYRARDVFQAKRIVIVSQKYHLYRALYVAERLGLDAYGVSADLRPYAGQEARDLREILARDKDFFTSLVQPLPTFLGDPISLSGSGSATEG</sequence>
<evidence type="ECO:0000313" key="2">
    <source>
        <dbReference type="EMBL" id="MEC4294854.1"/>
    </source>
</evidence>
<evidence type="ECO:0000313" key="3">
    <source>
        <dbReference type="Proteomes" id="UP001343724"/>
    </source>
</evidence>
<dbReference type="Pfam" id="PF02698">
    <property type="entry name" value="DUF218"/>
    <property type="match status" value="1"/>
</dbReference>
<name>A0ABU6IYE9_9ACTN</name>
<dbReference type="Gene3D" id="3.40.50.620">
    <property type="entry name" value="HUPs"/>
    <property type="match status" value="1"/>
</dbReference>
<gene>
    <name evidence="2" type="ORF">VJ920_06000</name>
</gene>
<keyword evidence="3" id="KW-1185">Reference proteome</keyword>
<dbReference type="RefSeq" id="WP_326437828.1">
    <property type="nucleotide sequence ID" value="NZ_JAYMFH010000005.1"/>
</dbReference>
<dbReference type="CDD" id="cd06259">
    <property type="entry name" value="YdcF-like"/>
    <property type="match status" value="1"/>
</dbReference>
<dbReference type="InterPro" id="IPR051599">
    <property type="entry name" value="Cell_Envelope_Assoc"/>
</dbReference>
<dbReference type="PANTHER" id="PTHR30336">
    <property type="entry name" value="INNER MEMBRANE PROTEIN, PROBABLE PERMEASE"/>
    <property type="match status" value="1"/>
</dbReference>
<organism evidence="2 3">
    <name type="scientific">Adlercreutzia shanghongiae</name>
    <dbReference type="NCBI Taxonomy" id="3111773"/>
    <lineage>
        <taxon>Bacteria</taxon>
        <taxon>Bacillati</taxon>
        <taxon>Actinomycetota</taxon>
        <taxon>Coriobacteriia</taxon>
        <taxon>Eggerthellales</taxon>
        <taxon>Eggerthellaceae</taxon>
        <taxon>Adlercreutzia</taxon>
    </lineage>
</organism>
<dbReference type="InterPro" id="IPR003848">
    <property type="entry name" value="DUF218"/>
</dbReference>
<reference evidence="2 3" key="1">
    <citation type="submission" date="2024-01" db="EMBL/GenBank/DDBJ databases">
        <title>novel species in genus Adlercreutzia.</title>
        <authorList>
            <person name="Liu X."/>
        </authorList>
    </citation>
    <scope>NUCLEOTIDE SEQUENCE [LARGE SCALE GENOMIC DNA]</scope>
    <source>
        <strain evidence="2 3">R22</strain>
    </source>
</reference>
<dbReference type="PANTHER" id="PTHR30336:SF6">
    <property type="entry name" value="INTEGRAL MEMBRANE PROTEIN"/>
    <property type="match status" value="1"/>
</dbReference>
<accession>A0ABU6IYE9</accession>
<dbReference type="InterPro" id="IPR014729">
    <property type="entry name" value="Rossmann-like_a/b/a_fold"/>
</dbReference>
<dbReference type="EMBL" id="JAYMFH010000005">
    <property type="protein sequence ID" value="MEC4294854.1"/>
    <property type="molecule type" value="Genomic_DNA"/>
</dbReference>
<evidence type="ECO:0000259" key="1">
    <source>
        <dbReference type="Pfam" id="PF02698"/>
    </source>
</evidence>
<dbReference type="Proteomes" id="UP001343724">
    <property type="component" value="Unassembled WGS sequence"/>
</dbReference>